<keyword evidence="9" id="KW-1185">Reference proteome</keyword>
<dbReference type="EMBL" id="JBBDHC010000010">
    <property type="protein sequence ID" value="MEJ1249693.1"/>
    <property type="molecule type" value="Genomic_DNA"/>
</dbReference>
<dbReference type="Proteomes" id="UP001364472">
    <property type="component" value="Unassembled WGS sequence"/>
</dbReference>
<evidence type="ECO:0000256" key="5">
    <source>
        <dbReference type="PROSITE-ProRule" id="PRU00278"/>
    </source>
</evidence>
<dbReference type="AlphaFoldDB" id="A0AAW9R6W7"/>
<sequence length="336" mass="36460">MKVPAKTAALALLGMFAAGGACGWLGARMMHAPAGQAAPAQWVARIGDQYISVDAFVDEMKRRGGDRPGQFQDMEQKRRLLDDLVYRAALVAAAERTGLTVQPDVRLAVDQVISNRYVQSTLRDAQREVSVTDDEVAKYYAEHATDYTVPARKRAAMLKISVAANAGDAAWVDATQRMQAARTKAAGLDARVPHFGPLAIEVSDDDATRYRGGVIGWIAEGSSARYAYDRAVLDAVRELENPGDLSPVLRGADGVYLVRLVESEPRQSRTLEQLAAGIRQRLMQDRLQAAETQFRQQLMRQVGVEVRESALAAIAPVGPPANTTPPQPPAMPQDQG</sequence>
<dbReference type="GO" id="GO:0003755">
    <property type="term" value="F:peptidyl-prolyl cis-trans isomerase activity"/>
    <property type="evidence" value="ECO:0007669"/>
    <property type="project" value="UniProtKB-KW"/>
</dbReference>
<gene>
    <name evidence="8" type="ORF">WB794_08425</name>
</gene>
<comment type="caution">
    <text evidence="8">The sequence shown here is derived from an EMBL/GenBank/DDBJ whole genome shotgun (WGS) entry which is preliminary data.</text>
</comment>
<dbReference type="InterPro" id="IPR050245">
    <property type="entry name" value="PrsA_foldase"/>
</dbReference>
<evidence type="ECO:0000256" key="6">
    <source>
        <dbReference type="SAM" id="MobiDB-lite"/>
    </source>
</evidence>
<feature type="domain" description="PpiC" evidence="7">
    <location>
        <begin position="150"/>
        <end position="262"/>
    </location>
</feature>
<dbReference type="PROSITE" id="PS50198">
    <property type="entry name" value="PPIC_PPIASE_2"/>
    <property type="match status" value="1"/>
</dbReference>
<accession>A0AAW9R6W7</accession>
<keyword evidence="4 5" id="KW-0697">Rotamase</keyword>
<name>A0AAW9R6W7_9GAMM</name>
<evidence type="ECO:0000313" key="8">
    <source>
        <dbReference type="EMBL" id="MEJ1249693.1"/>
    </source>
</evidence>
<dbReference type="Gene3D" id="3.10.50.40">
    <property type="match status" value="1"/>
</dbReference>
<evidence type="ECO:0000259" key="7">
    <source>
        <dbReference type="PROSITE" id="PS50198"/>
    </source>
</evidence>
<organism evidence="8 9">
    <name type="scientific">Denitratimonas tolerans</name>
    <dbReference type="NCBI Taxonomy" id="1338420"/>
    <lineage>
        <taxon>Bacteria</taxon>
        <taxon>Pseudomonadati</taxon>
        <taxon>Pseudomonadota</taxon>
        <taxon>Gammaproteobacteria</taxon>
        <taxon>Lysobacterales</taxon>
        <taxon>Lysobacteraceae</taxon>
        <taxon>Denitratimonas</taxon>
    </lineage>
</organism>
<keyword evidence="5 8" id="KW-0413">Isomerase</keyword>
<dbReference type="InterPro" id="IPR023058">
    <property type="entry name" value="PPIase_PpiC_CS"/>
</dbReference>
<protein>
    <recommendedName>
        <fullName evidence="3">peptidylprolyl isomerase</fullName>
        <ecNumber evidence="3">5.2.1.8</ecNumber>
    </recommendedName>
</protein>
<evidence type="ECO:0000313" key="9">
    <source>
        <dbReference type="Proteomes" id="UP001364472"/>
    </source>
</evidence>
<dbReference type="EC" id="5.2.1.8" evidence="3"/>
<dbReference type="InterPro" id="IPR046357">
    <property type="entry name" value="PPIase_dom_sf"/>
</dbReference>
<comment type="similarity">
    <text evidence="2">Belongs to the PpiC/parvulin rotamase family.</text>
</comment>
<evidence type="ECO:0000256" key="1">
    <source>
        <dbReference type="ARBA" id="ARBA00000971"/>
    </source>
</evidence>
<dbReference type="PROSITE" id="PS01096">
    <property type="entry name" value="PPIC_PPIASE_1"/>
    <property type="match status" value="1"/>
</dbReference>
<evidence type="ECO:0000256" key="3">
    <source>
        <dbReference type="ARBA" id="ARBA00013194"/>
    </source>
</evidence>
<evidence type="ECO:0000256" key="2">
    <source>
        <dbReference type="ARBA" id="ARBA00007656"/>
    </source>
</evidence>
<feature type="region of interest" description="Disordered" evidence="6">
    <location>
        <begin position="315"/>
        <end position="336"/>
    </location>
</feature>
<proteinExistence type="inferred from homology"/>
<feature type="compositionally biased region" description="Pro residues" evidence="6">
    <location>
        <begin position="317"/>
        <end position="336"/>
    </location>
</feature>
<dbReference type="InterPro" id="IPR000297">
    <property type="entry name" value="PPIase_PpiC"/>
</dbReference>
<dbReference type="PANTHER" id="PTHR47245">
    <property type="entry name" value="PEPTIDYLPROLYL ISOMERASE"/>
    <property type="match status" value="1"/>
</dbReference>
<comment type="catalytic activity">
    <reaction evidence="1">
        <text>[protein]-peptidylproline (omega=180) = [protein]-peptidylproline (omega=0)</text>
        <dbReference type="Rhea" id="RHEA:16237"/>
        <dbReference type="Rhea" id="RHEA-COMP:10747"/>
        <dbReference type="Rhea" id="RHEA-COMP:10748"/>
        <dbReference type="ChEBI" id="CHEBI:83833"/>
        <dbReference type="ChEBI" id="CHEBI:83834"/>
        <dbReference type="EC" id="5.2.1.8"/>
    </reaction>
</comment>
<dbReference type="SUPFAM" id="SSF109998">
    <property type="entry name" value="Triger factor/SurA peptide-binding domain-like"/>
    <property type="match status" value="1"/>
</dbReference>
<dbReference type="SUPFAM" id="SSF54534">
    <property type="entry name" value="FKBP-like"/>
    <property type="match status" value="1"/>
</dbReference>
<dbReference type="InterPro" id="IPR027304">
    <property type="entry name" value="Trigger_fact/SurA_dom_sf"/>
</dbReference>
<dbReference type="Pfam" id="PF13145">
    <property type="entry name" value="Rotamase_2"/>
    <property type="match status" value="1"/>
</dbReference>
<reference evidence="8 9" key="1">
    <citation type="journal article" date="2016" name="Antonie Van Leeuwenhoek">
        <title>Denitratimonas tolerans gen. nov., sp. nov., a denitrifying bacterium isolated from a bioreactor for tannery wastewater treatment.</title>
        <authorList>
            <person name="Han S.I."/>
            <person name="Kim J.O."/>
            <person name="Lee Y.R."/>
            <person name="Ekpeghere K.I."/>
            <person name="Koh S.C."/>
            <person name="Whang K.S."/>
        </authorList>
    </citation>
    <scope>NUCLEOTIDE SEQUENCE [LARGE SCALE GENOMIC DNA]</scope>
    <source>
        <strain evidence="8 9">KACC 17565</strain>
    </source>
</reference>
<dbReference type="RefSeq" id="WP_337335408.1">
    <property type="nucleotide sequence ID" value="NZ_JBBDHC010000010.1"/>
</dbReference>
<dbReference type="PANTHER" id="PTHR47245:SF2">
    <property type="entry name" value="PEPTIDYL-PROLYL CIS-TRANS ISOMERASE HP_0175-RELATED"/>
    <property type="match status" value="1"/>
</dbReference>
<evidence type="ECO:0000256" key="4">
    <source>
        <dbReference type="ARBA" id="ARBA00023110"/>
    </source>
</evidence>
<dbReference type="PROSITE" id="PS51257">
    <property type="entry name" value="PROKAR_LIPOPROTEIN"/>
    <property type="match status" value="1"/>
</dbReference>